<feature type="signal peptide" evidence="1">
    <location>
        <begin position="1"/>
        <end position="24"/>
    </location>
</feature>
<keyword evidence="4" id="KW-1185">Reference proteome</keyword>
<evidence type="ECO:0000313" key="4">
    <source>
        <dbReference type="Proteomes" id="UP000545386"/>
    </source>
</evidence>
<proteinExistence type="predicted"/>
<dbReference type="InterPro" id="IPR011059">
    <property type="entry name" value="Metal-dep_hydrolase_composite"/>
</dbReference>
<dbReference type="GO" id="GO:0016810">
    <property type="term" value="F:hydrolase activity, acting on carbon-nitrogen (but not peptide) bonds"/>
    <property type="evidence" value="ECO:0007669"/>
    <property type="project" value="InterPro"/>
</dbReference>
<dbReference type="CDD" id="cd01300">
    <property type="entry name" value="YtcJ_like"/>
    <property type="match status" value="1"/>
</dbReference>
<dbReference type="Pfam" id="PF07969">
    <property type="entry name" value="Amidohydro_3"/>
    <property type="match status" value="1"/>
</dbReference>
<gene>
    <name evidence="3" type="ORF">GTU67_02300</name>
</gene>
<dbReference type="SUPFAM" id="SSF51338">
    <property type="entry name" value="Composite domain of metallo-dependent hydrolases"/>
    <property type="match status" value="1"/>
</dbReference>
<keyword evidence="1" id="KW-0732">Signal</keyword>
<dbReference type="InterPro" id="IPR033932">
    <property type="entry name" value="YtcJ-like"/>
</dbReference>
<name>A0A842HKH6_9BURK</name>
<dbReference type="InterPro" id="IPR032466">
    <property type="entry name" value="Metal_Hydrolase"/>
</dbReference>
<dbReference type="Gene3D" id="3.20.20.140">
    <property type="entry name" value="Metal-dependent hydrolases"/>
    <property type="match status" value="1"/>
</dbReference>
<evidence type="ECO:0000256" key="1">
    <source>
        <dbReference type="SAM" id="SignalP"/>
    </source>
</evidence>
<dbReference type="InterPro" id="IPR013108">
    <property type="entry name" value="Amidohydro_3"/>
</dbReference>
<dbReference type="PANTHER" id="PTHR22642">
    <property type="entry name" value="IMIDAZOLONEPROPIONASE"/>
    <property type="match status" value="1"/>
</dbReference>
<dbReference type="Gene3D" id="3.10.310.70">
    <property type="match status" value="1"/>
</dbReference>
<dbReference type="AlphaFoldDB" id="A0A842HKH6"/>
<dbReference type="Gene3D" id="2.30.40.10">
    <property type="entry name" value="Urease, subunit C, domain 1"/>
    <property type="match status" value="1"/>
</dbReference>
<dbReference type="EMBL" id="JACJUU010000001">
    <property type="protein sequence ID" value="MBC2768743.1"/>
    <property type="molecule type" value="Genomic_DNA"/>
</dbReference>
<comment type="caution">
    <text evidence="3">The sequence shown here is derived from an EMBL/GenBank/DDBJ whole genome shotgun (WGS) entry which is preliminary data.</text>
</comment>
<keyword evidence="3" id="KW-0378">Hydrolase</keyword>
<evidence type="ECO:0000313" key="3">
    <source>
        <dbReference type="EMBL" id="MBC2768743.1"/>
    </source>
</evidence>
<protein>
    <submittedName>
        <fullName evidence="3">Amidohydrolase</fullName>
    </submittedName>
</protein>
<organism evidence="3 4">
    <name type="scientific">Pusillimonas minor</name>
    <dbReference type="NCBI Taxonomy" id="2697024"/>
    <lineage>
        <taxon>Bacteria</taxon>
        <taxon>Pseudomonadati</taxon>
        <taxon>Pseudomonadota</taxon>
        <taxon>Betaproteobacteria</taxon>
        <taxon>Burkholderiales</taxon>
        <taxon>Alcaligenaceae</taxon>
        <taxon>Pusillimonas</taxon>
    </lineage>
</organism>
<sequence length="623" mass="67503">MLLNRSLSAITLACSTMLCGQTLAAQIADQIWFGGPILTINDAQPKVQAVAVKDGKILGLGSLDDVNALKGDTTKMIDLKGKTMLPGFVDAHGHAFMIGLQAVSANLLSPPDGEVTDIKKLQATLESWAQKNEGTVKSAGMILGFGYDDAQLAEQRHPTREDLDAVSKDIPVLVIHQSGHLGVLNSKALELAGISSNTKNPEGGVIRREEGSQQPNGVLEEAAFFGSLAKQFGKMTAEQAQGLFVAGTHLLAQYGYTTGQEGRATSGIVPFMQASAAAGKIPIEVVTYVDVLQDRDFIAKNVSQDYVNGFRVGGAKLTIDGSPQGFTAYRDRPYYKPPQSYRADYRGYSAATPDQVFDAVDWAFKNNIQIITHANGEAASDMLLAAIKTARGKYDAADRRAVLIHGQFMRKDQIALLDELDVFPSLFPMHTFYWGDWHRDRTVGPEHADNISPTGWVRERGMMFSTHHDAPVAFPDSMRVLSATVTRRSRSGDILGPQHRVDVMTALKAMTIWPAYQHFEEDKKGSLAPGKQADFVVLSEDPTAIDPEKLADIKVLQTIKKGQVIFVQDTKNAALNMSVAMGDTVSRMLNAWEHSAGDHGHSGHAHGPELLMGAILSGLQQGK</sequence>
<feature type="domain" description="Amidohydrolase 3" evidence="2">
    <location>
        <begin position="76"/>
        <end position="566"/>
    </location>
</feature>
<accession>A0A842HKH6</accession>
<feature type="chain" id="PRO_5032310673" evidence="1">
    <location>
        <begin position="25"/>
        <end position="623"/>
    </location>
</feature>
<dbReference type="RefSeq" id="WP_185778555.1">
    <property type="nucleotide sequence ID" value="NZ_JACJUU010000001.1"/>
</dbReference>
<dbReference type="PANTHER" id="PTHR22642:SF2">
    <property type="entry name" value="PROTEIN LONG AFTER FAR-RED 3"/>
    <property type="match status" value="1"/>
</dbReference>
<evidence type="ECO:0000259" key="2">
    <source>
        <dbReference type="Pfam" id="PF07969"/>
    </source>
</evidence>
<reference evidence="3 4" key="1">
    <citation type="submission" date="2020-08" db="EMBL/GenBank/DDBJ databases">
        <title>Paraeoetvoesia sp. YC-7-48 draft genome sequence.</title>
        <authorList>
            <person name="Yao L."/>
        </authorList>
    </citation>
    <scope>NUCLEOTIDE SEQUENCE [LARGE SCALE GENOMIC DNA]</scope>
    <source>
        <strain evidence="4">YC-7-48</strain>
    </source>
</reference>
<dbReference type="Proteomes" id="UP000545386">
    <property type="component" value="Unassembled WGS sequence"/>
</dbReference>
<dbReference type="SUPFAM" id="SSF51556">
    <property type="entry name" value="Metallo-dependent hydrolases"/>
    <property type="match status" value="1"/>
</dbReference>